<evidence type="ECO:0000256" key="2">
    <source>
        <dbReference type="SAM" id="MobiDB-lite"/>
    </source>
</evidence>
<dbReference type="RefSeq" id="WP_081104959.1">
    <property type="nucleotide sequence ID" value="NZ_CP014060.2"/>
</dbReference>
<evidence type="ECO:0000259" key="4">
    <source>
        <dbReference type="Pfam" id="PF10106"/>
    </source>
</evidence>
<dbReference type="Pfam" id="PF04717">
    <property type="entry name" value="Phage_base_V"/>
    <property type="match status" value="1"/>
</dbReference>
<reference evidence="7" key="1">
    <citation type="submission" date="2015-12" db="EMBL/GenBank/DDBJ databases">
        <title>FDA dAtabase for Regulatory Grade micrObial Sequences (FDA-ARGOS): Supporting development and validation of Infectious Disease Dx tests.</title>
        <authorList>
            <person name="Case J."/>
            <person name="Tallon L."/>
            <person name="Sadzewicz L."/>
            <person name="Sengamalay N."/>
            <person name="Ott S."/>
            <person name="Godinez A."/>
            <person name="Nagaraj S."/>
            <person name="Nadendla S."/>
            <person name="Sichtig H."/>
        </authorList>
    </citation>
    <scope>NUCLEOTIDE SEQUENCE [LARGE SCALE GENOMIC DNA]</scope>
    <source>
        <strain evidence="7">FDAARGOS_147</strain>
    </source>
</reference>
<dbReference type="Gene3D" id="2.40.50.230">
    <property type="entry name" value="Gp5 N-terminal domain"/>
    <property type="match status" value="1"/>
</dbReference>
<evidence type="ECO:0000259" key="3">
    <source>
        <dbReference type="Pfam" id="PF04717"/>
    </source>
</evidence>
<dbReference type="Pfam" id="PF13296">
    <property type="entry name" value="T6SS_Vgr"/>
    <property type="match status" value="1"/>
</dbReference>
<feature type="region of interest" description="Disordered" evidence="2">
    <location>
        <begin position="1283"/>
        <end position="1304"/>
    </location>
</feature>
<dbReference type="InterPro" id="IPR006533">
    <property type="entry name" value="T6SS_Vgr_RhsGE"/>
</dbReference>
<dbReference type="Proteomes" id="UP000060602">
    <property type="component" value="Chromosome"/>
</dbReference>
<feature type="region of interest" description="Disordered" evidence="2">
    <location>
        <begin position="441"/>
        <end position="483"/>
    </location>
</feature>
<dbReference type="Gene3D" id="2.30.110.50">
    <property type="match status" value="1"/>
</dbReference>
<proteinExistence type="inferred from homology"/>
<dbReference type="Gene3D" id="3.55.50.10">
    <property type="entry name" value="Baseplate protein-like domains"/>
    <property type="match status" value="1"/>
</dbReference>
<evidence type="ECO:0000259" key="5">
    <source>
        <dbReference type="Pfam" id="PF13296"/>
    </source>
</evidence>
<protein>
    <submittedName>
        <fullName evidence="6">Type VI secretion system tip protein VgrG</fullName>
    </submittedName>
</protein>
<dbReference type="Pfam" id="PF10106">
    <property type="entry name" value="DUF2345"/>
    <property type="match status" value="1"/>
</dbReference>
<feature type="domain" description="DUF2345" evidence="4">
    <location>
        <begin position="697"/>
        <end position="845"/>
    </location>
</feature>
<dbReference type="Gene3D" id="4.10.220.110">
    <property type="match status" value="1"/>
</dbReference>
<accession>A0A2L0PTC5</accession>
<dbReference type="InterPro" id="IPR018769">
    <property type="entry name" value="VgrG2_DUF2345"/>
</dbReference>
<dbReference type="SUPFAM" id="SSF69255">
    <property type="entry name" value="gp5 N-terminal domain-like"/>
    <property type="match status" value="1"/>
</dbReference>
<dbReference type="Pfam" id="PF05954">
    <property type="entry name" value="Phage_GPD"/>
    <property type="match status" value="1"/>
</dbReference>
<evidence type="ECO:0000256" key="1">
    <source>
        <dbReference type="ARBA" id="ARBA00005558"/>
    </source>
</evidence>
<dbReference type="InterPro" id="IPR006531">
    <property type="entry name" value="Gp5/Vgr_OB"/>
</dbReference>
<dbReference type="InterPro" id="IPR037026">
    <property type="entry name" value="Vgr_OB-fold_dom_sf"/>
</dbReference>
<name>A0A2L0PTC5_ALCXX</name>
<evidence type="ECO:0000313" key="6">
    <source>
        <dbReference type="EMBL" id="AUZ17960.1"/>
    </source>
</evidence>
<dbReference type="EMBL" id="CP014060">
    <property type="protein sequence ID" value="AUZ17960.1"/>
    <property type="molecule type" value="Genomic_DNA"/>
</dbReference>
<gene>
    <name evidence="6" type="ORF">AL504_31245</name>
</gene>
<evidence type="ECO:0000313" key="7">
    <source>
        <dbReference type="Proteomes" id="UP000060602"/>
    </source>
</evidence>
<feature type="domain" description="Gp5/Type VI secretion system Vgr protein OB-fold" evidence="3">
    <location>
        <begin position="462"/>
        <end position="511"/>
    </location>
</feature>
<dbReference type="NCBIfam" id="TIGR01646">
    <property type="entry name" value="vgr_GE"/>
    <property type="match status" value="1"/>
</dbReference>
<dbReference type="NCBIfam" id="TIGR03361">
    <property type="entry name" value="VI_Rhs_Vgr"/>
    <property type="match status" value="1"/>
</dbReference>
<feature type="domain" description="Putative type VI secretion system Rhs element associated Vgr" evidence="5">
    <location>
        <begin position="540"/>
        <end position="648"/>
    </location>
</feature>
<dbReference type="InterPro" id="IPR017847">
    <property type="entry name" value="T6SS_RhsGE_Vgr_subset"/>
</dbReference>
<dbReference type="SUPFAM" id="SSF69279">
    <property type="entry name" value="Phage tail proteins"/>
    <property type="match status" value="2"/>
</dbReference>
<comment type="similarity">
    <text evidence="1">Belongs to the VgrG protein family.</text>
</comment>
<organism evidence="6 7">
    <name type="scientific">Alcaligenes xylosoxydans xylosoxydans</name>
    <name type="common">Achromobacter xylosoxidans</name>
    <dbReference type="NCBI Taxonomy" id="85698"/>
    <lineage>
        <taxon>Bacteria</taxon>
        <taxon>Pseudomonadati</taxon>
        <taxon>Pseudomonadota</taxon>
        <taxon>Betaproteobacteria</taxon>
        <taxon>Burkholderiales</taxon>
        <taxon>Alcaligenaceae</taxon>
        <taxon>Achromobacter</taxon>
    </lineage>
</organism>
<dbReference type="InterPro" id="IPR028244">
    <property type="entry name" value="T6SS_Rhs_Vgr_dom"/>
</dbReference>
<sequence>MIDRSPTPAGYSSLNVAALSQNARLLQVQTPLGDALVVERMRLREGVSELFALTLDCLASSAELDVEPLLGKEISVSLLLADGGQRHWHAVVEGVDALGADGGLARYRLHAAPWLATLRLRRDSFVFQDKSVTDILTEVFADYPLASFAFEITEPQAARPVRTQYRETDLDFVTRLMAEAGLSFRFDHQQGGQQAGGGGAQHRLVVFDTRAARPENPAASLRFHRSDATESEDSVTRFGAARDVRPNAVTRLAWNDRTLLAHGAHAASDLDAGAVPALEDYDYDGHGRHGGDDSAEQQAARSLQAFEARMLRFDGGGTARQMVPGHRFALTQHDRYAEGSGNAVDELGGNRYTLLRVEHEAANNLGSQAAQVLGEADLERGAYRNTFSAQPAAAPLLPAWRAKPTAPEGATAVVVTAEDAALTTGRDLRVKVQFPWQRGERPLAGGLRHRSHGDDAGNAPGDDRSGTWLRVSGAQAGPNWGAHHLPRQGTEVLVEFLDGDIDQPVVVAQLYNDTDLPPWTAGVDGDANHPGTLSGWHSKGLDGSGYSQWLFDDTAGQVRTRLSSSIAASQLGLGYLVKQGADESTRGQWRGTGFELRSDAWTVVRSGQGMLLSANARESARSTQADTREALTLLRGAQHAAQRIDNAATQSQARALAANELFNPLIQALDPKADGRYTGSVGGQQAVKASANERSGSDPVERIDGARLVVDAPSSLNLATPASAILHASENLHATAQADGHVSARQTFASASGRSSSLFVQDGGLRAIAANAPVSIHAHTDMLEMLAGQDVTITSTTDSIEILANTRITLQAAGGSIVMDGGDILFKGPGMFSVKGASHNLIGPASDAAALPALPSSQVGDPMLVTAELVHRPNALRQALNGSGKALNAAGASDALAAAPAAADASASSGIGSALASGASALSGGLTAASGMLDKAKSMAGAALKPVQDLGAMAGKAMGAVTEAGSGLVSGVAAKAGGMAQSAVGAVTPSLMSGGTPSLMGRAASAAGNATQSLVSDGAASLTQGAGSALASAVPMPAGLANAAGAVSQAGAMADQATAMASQAAALGSKAGGMLSGASAGAGGAAGASAAAGSAGATTSGAAASGAAASGGAAAASPGLAAQTAGMASSATGMAAQAAGAMGNASAASALSAASGLTAAGGGGVGAAIGPMMTQAMGAMGDRGAALGSAVNTLLSMPDVTQGNLPAVAGAILSTPGLTNSAVPTVVGAILQSPSISSVTLPKVAETIMNIPAVANSPYPGLARRVMEAAGINLPGAARVPGDAAGGPVGDTPTPASTAASPYQARSGAKLQYVNLPQAEERWNDGQALTSLDRQTNKPKIRVRFDKAGLHRFTVKVSPRPGNAQYSARELSRQPLYREPNQRSYSYVTDADGTKIVDDITLPAAGLNTYLFEVVNDKNQIISTEVVETVRRLYIQEIMLPGPEPMQRPHGFQPTATEYARHGVDVVQLPPLTTRGQPNYDVIYDNSADDPRLRSAARSVYAQSQGAAREPYTIVACHVDRLATPKPVQPFYIRANAGPGAGSTQVQFADAAGDVSFLWYNIDPGQDWFLECLFEYTDPAAGVRRAVVPRDRVTPVPYDPAEPKACHAVNIRLEGLLPVPTAGKIVLRVRLMESAAAGIAFYNTNLLCVAAMSPWDPVTMDYQQETFVHEIGHLIGMTPSGPEWVQAHPDEADMDSSKLDKGPFFYSKWGNHCHQGLAANNFSDADTGACVMFGADCMSIRFCVHCAKAVRKVDMSGGWPTF</sequence>